<feature type="domain" description="4Fe-4S" evidence="8">
    <location>
        <begin position="1"/>
        <end position="60"/>
    </location>
</feature>
<dbReference type="PIRSF" id="PIRSF000376">
    <property type="entry name" value="AcCoA_decarb_gamma"/>
    <property type="match status" value="1"/>
</dbReference>
<dbReference type="Proteomes" id="UP000768163">
    <property type="component" value="Unassembled WGS sequence"/>
</dbReference>
<dbReference type="Gene3D" id="3.40.50.11600">
    <property type="match status" value="1"/>
</dbReference>
<feature type="binding site" evidence="6">
    <location>
        <position position="443"/>
    </location>
    <ligand>
        <name>5-methoxybenzimidazolylcob(I)amide</name>
        <dbReference type="ChEBI" id="CHEBI:157765"/>
    </ligand>
</feature>
<dbReference type="PANTHER" id="PTHR36214">
    <property type="match status" value="1"/>
</dbReference>
<dbReference type="EMBL" id="JAACVF010000022">
    <property type="protein sequence ID" value="NCN64623.1"/>
    <property type="molecule type" value="Genomic_DNA"/>
</dbReference>
<feature type="binding site" evidence="7">
    <location>
        <position position="43"/>
    </location>
    <ligand>
        <name>[4Fe-4S] cluster</name>
        <dbReference type="ChEBI" id="CHEBI:49883"/>
    </ligand>
</feature>
<keyword evidence="2 7" id="KW-0479">Metal-binding</keyword>
<dbReference type="Pfam" id="PF03599">
    <property type="entry name" value="CdhD"/>
    <property type="match status" value="1"/>
</dbReference>
<name>A0A8J8CF65_9ARCH</name>
<feature type="binding site" evidence="6">
    <location>
        <begin position="380"/>
        <end position="383"/>
    </location>
    <ligand>
        <name>5-methoxybenzimidazolylcob(I)amide</name>
        <dbReference type="ChEBI" id="CHEBI:157765"/>
    </ligand>
</feature>
<protein>
    <submittedName>
        <fullName evidence="9">Acetyl-CoA decarbonylase/synthase complex subunit gamma</fullName>
    </submittedName>
</protein>
<evidence type="ECO:0000256" key="1">
    <source>
        <dbReference type="ARBA" id="ARBA00022485"/>
    </source>
</evidence>
<evidence type="ECO:0000256" key="6">
    <source>
        <dbReference type="PIRSR" id="PIRSR000376-1"/>
    </source>
</evidence>
<evidence type="ECO:0000313" key="9">
    <source>
        <dbReference type="EMBL" id="NCN64623.1"/>
    </source>
</evidence>
<dbReference type="Pfam" id="PF04060">
    <property type="entry name" value="FeS"/>
    <property type="match status" value="1"/>
</dbReference>
<dbReference type="InterPro" id="IPR011005">
    <property type="entry name" value="Dihydropteroate_synth-like_sf"/>
</dbReference>
<proteinExistence type="predicted"/>
<feature type="binding site" evidence="6">
    <location>
        <position position="350"/>
    </location>
    <ligand>
        <name>5-methoxybenzimidazolylcob(I)amide</name>
        <dbReference type="ChEBI" id="CHEBI:157765"/>
    </ligand>
</feature>
<keyword evidence="5" id="KW-0170">Cobalt</keyword>
<dbReference type="GO" id="GO:0046356">
    <property type="term" value="P:acetyl-CoA catabolic process"/>
    <property type="evidence" value="ECO:0007669"/>
    <property type="project" value="InterPro"/>
</dbReference>
<evidence type="ECO:0000256" key="4">
    <source>
        <dbReference type="ARBA" id="ARBA00023014"/>
    </source>
</evidence>
<dbReference type="PANTHER" id="PTHR36214:SF3">
    <property type="entry name" value="ACETYL-COA DECARBONYLASE_SYNTHASE COMPLEX SUBUNIT GAMMA"/>
    <property type="match status" value="1"/>
</dbReference>
<evidence type="ECO:0000256" key="3">
    <source>
        <dbReference type="ARBA" id="ARBA00023004"/>
    </source>
</evidence>
<comment type="caution">
    <text evidence="9">The sequence shown here is derived from an EMBL/GenBank/DDBJ whole genome shotgun (WGS) entry which is preliminary data.</text>
</comment>
<dbReference type="SUPFAM" id="SSF51717">
    <property type="entry name" value="Dihydropteroate synthetase-like"/>
    <property type="match status" value="1"/>
</dbReference>
<sequence length="464" mass="51784">MARLSALQLYKLLPKTNCGECTEKTCMAFAMKLMERGVKAEHCVQLKGDKLKKLREVIMPPVREVVLGKDAQEITVGGEEVLYRHDLKFFNPTAMMLDISDAMDENTVKSRIDFVRNYKYERVGKILKIDGICIRCATNDKEKFLKTVNNVHQNFDKTIVLCTLNHEIMDAALEIVKDKRPLIYAATLANLKEMFKLAKKYDCPLAVHSENIDEIGSMTKTLTGVGWTDIVIDPGFDFENLSSTINKLEILRKAALKGIKEFSFPVMISTVGLKNLNFGENAAVFEALSISLCLDRFVGLITFHFNEFYSVMETLTLRMNIYADPRVNPTTEPKIYTIGNPDENSPVLITSNFALTYFAVAGDVESAKISCYLLVIDTEGLAVLVALAGGKLTADKIKEAMDNSKVENLVKHRKLVIPGYVGRIKGAIEDATNWEILVGPQDSGGLGDFLRKNWTEGGLEVKTK</sequence>
<dbReference type="InterPro" id="IPR016218">
    <property type="entry name" value="AcylCoA_decarb/synth_gsu"/>
</dbReference>
<dbReference type="GO" id="GO:0051539">
    <property type="term" value="F:4 iron, 4 sulfur cluster binding"/>
    <property type="evidence" value="ECO:0007669"/>
    <property type="project" value="UniProtKB-KW"/>
</dbReference>
<dbReference type="GO" id="GO:0005506">
    <property type="term" value="F:iron ion binding"/>
    <property type="evidence" value="ECO:0007669"/>
    <property type="project" value="InterPro"/>
</dbReference>
<dbReference type="NCBIfam" id="NF003195">
    <property type="entry name" value="PRK04165.1"/>
    <property type="match status" value="1"/>
</dbReference>
<evidence type="ECO:0000259" key="8">
    <source>
        <dbReference type="PROSITE" id="PS51656"/>
    </source>
</evidence>
<dbReference type="InterPro" id="IPR007202">
    <property type="entry name" value="4Fe-4S_dom"/>
</dbReference>
<organism evidence="9 11">
    <name type="scientific">Candidatus Altarchaeum hamiconexum</name>
    <dbReference type="NCBI Taxonomy" id="1803513"/>
    <lineage>
        <taxon>Archaea</taxon>
        <taxon>Candidatus Altarchaeota</taxon>
        <taxon>Candidatus Altiarchaeia</taxon>
        <taxon>Candidatus Altarchaeales</taxon>
        <taxon>Candidatus Altarchaeaceae</taxon>
        <taxon>Candidatus Altarchaeum</taxon>
    </lineage>
</organism>
<reference evidence="9" key="1">
    <citation type="submission" date="2019-11" db="EMBL/GenBank/DDBJ databases">
        <title>Lipid analysis of CO2-rich subsurface aquifers suggests an autotrophy-based deep biosphere with lysolipids enriched in CPR bacteria.</title>
        <authorList>
            <person name="Probst A.J."/>
            <person name="Elling F.J."/>
            <person name="Castelle C.J."/>
            <person name="Zhu Q."/>
            <person name="Elvert M."/>
            <person name="Birarda G."/>
            <person name="Holman H.-Y."/>
            <person name="Lane K.R."/>
            <person name="Ladd B."/>
            <person name="Ryan M.C."/>
            <person name="Woyke T."/>
            <person name="Hinrichs K.-U."/>
            <person name="Banfield J.F."/>
        </authorList>
    </citation>
    <scope>NUCLEOTIDE SEQUENCE</scope>
    <source>
        <strain evidence="9">CG_2015-01_33_1645</strain>
        <strain evidence="10">CG_2015-04_33_537</strain>
    </source>
</reference>
<keyword evidence="3 7" id="KW-0408">Iron</keyword>
<evidence type="ECO:0000313" key="11">
    <source>
        <dbReference type="Proteomes" id="UP000768163"/>
    </source>
</evidence>
<evidence type="ECO:0000256" key="2">
    <source>
        <dbReference type="ARBA" id="ARBA00022723"/>
    </source>
</evidence>
<feature type="binding site" evidence="6">
    <location>
        <position position="356"/>
    </location>
    <ligand>
        <name>5-methoxybenzimidazolylcob(I)amide</name>
        <dbReference type="ChEBI" id="CHEBI:157765"/>
    </ligand>
</feature>
<dbReference type="InterPro" id="IPR051069">
    <property type="entry name" value="ACDS_complex_subunit"/>
</dbReference>
<dbReference type="InterPro" id="IPR016041">
    <property type="entry name" value="Ac-CoA_synth_d_su_TIM-brl"/>
</dbReference>
<dbReference type="GO" id="GO:0008168">
    <property type="term" value="F:methyltransferase activity"/>
    <property type="evidence" value="ECO:0007669"/>
    <property type="project" value="InterPro"/>
</dbReference>
<feature type="binding site" evidence="7">
    <location>
        <position position="26"/>
    </location>
    <ligand>
        <name>[4Fe-4S] cluster</name>
        <dbReference type="ChEBI" id="CHEBI:49883"/>
    </ligand>
</feature>
<keyword evidence="1 7" id="KW-0004">4Fe-4S</keyword>
<feature type="binding site" evidence="7">
    <location>
        <position position="21"/>
    </location>
    <ligand>
        <name>[4Fe-4S] cluster</name>
        <dbReference type="ChEBI" id="CHEBI:49883"/>
    </ligand>
</feature>
<evidence type="ECO:0000256" key="7">
    <source>
        <dbReference type="PIRSR" id="PIRSR000376-2"/>
    </source>
</evidence>
<evidence type="ECO:0000313" key="10">
    <source>
        <dbReference type="EMBL" id="NCS91673.1"/>
    </source>
</evidence>
<accession>A0A8J8CF65</accession>
<dbReference type="Gene3D" id="3.20.20.20">
    <property type="entry name" value="Dihydropteroate synthase-like"/>
    <property type="match status" value="1"/>
</dbReference>
<dbReference type="AlphaFoldDB" id="A0A8J8CF65"/>
<dbReference type="Proteomes" id="UP000738826">
    <property type="component" value="Unassembled WGS sequence"/>
</dbReference>
<evidence type="ECO:0000256" key="5">
    <source>
        <dbReference type="ARBA" id="ARBA00023285"/>
    </source>
</evidence>
<dbReference type="PROSITE" id="PS51656">
    <property type="entry name" value="4FE4S"/>
    <property type="match status" value="1"/>
</dbReference>
<dbReference type="EMBL" id="JAACQH010000098">
    <property type="protein sequence ID" value="NCS91673.1"/>
    <property type="molecule type" value="Genomic_DNA"/>
</dbReference>
<gene>
    <name evidence="10" type="ORF">GW779_04590</name>
    <name evidence="9" type="ORF">GW910_00890</name>
</gene>
<feature type="binding site" evidence="7">
    <location>
        <position position="18"/>
    </location>
    <ligand>
        <name>[4Fe-4S] cluster</name>
        <dbReference type="ChEBI" id="CHEBI:49883"/>
    </ligand>
</feature>
<keyword evidence="4 7" id="KW-0411">Iron-sulfur</keyword>